<protein>
    <recommendedName>
        <fullName evidence="2">BMC circularly permuted domain-containing protein</fullName>
    </recommendedName>
</protein>
<proteinExistence type="predicted"/>
<dbReference type="InterPro" id="IPR044870">
    <property type="entry name" value="BMC_CP"/>
</dbReference>
<evidence type="ECO:0000313" key="3">
    <source>
        <dbReference type="EMBL" id="ACJ12450.1"/>
    </source>
</evidence>
<dbReference type="EMBL" id="FJ418564">
    <property type="protein sequence ID" value="ACJ12450.1"/>
    <property type="molecule type" value="Genomic_DNA"/>
</dbReference>
<reference evidence="3" key="1">
    <citation type="submission" date="2008-10" db="EMBL/GenBank/DDBJ databases">
        <title>Functional identification of cinnamic acid operon in Rhodococcus sp. strain T104.</title>
        <authorList>
            <person name="Shin S."/>
            <person name="Choi K.Y."/>
            <person name="Kim E."/>
        </authorList>
    </citation>
    <scope>NUCLEOTIDE SEQUENCE</scope>
    <source>
        <strain evidence="3">T104</strain>
    </source>
</reference>
<sequence length="235" mass="25100">MSTPTTTKQATATKRSSASSAAPDTGTPSTELRVYLRIEGLQRQFAATMATPTRARGYPPKAGDHSLIVEVAPALAIQRVIDAALKATPEVEPGLLYVERQYGILEVHSPSADVVERAGQAILKTLNAKAEDQLKPKILYSDIIEEIGDQHAVILNRTRDASMLMPGSALLVYEMAPALFAAVAANSAERVAPNLTLVDVQMIGAAGRLFISGDLKSVTIAREEITRVLEAVIGR</sequence>
<organism evidence="3">
    <name type="scientific">Rhodococcus sp. T104</name>
    <dbReference type="NCBI Taxonomy" id="230533"/>
    <lineage>
        <taxon>Bacteria</taxon>
        <taxon>Bacillati</taxon>
        <taxon>Actinomycetota</taxon>
        <taxon>Actinomycetes</taxon>
        <taxon>Mycobacteriales</taxon>
        <taxon>Nocardiaceae</taxon>
        <taxon>Rhodococcus</taxon>
    </lineage>
</organism>
<dbReference type="GO" id="GO:0031469">
    <property type="term" value="C:bacterial microcompartment"/>
    <property type="evidence" value="ECO:0007669"/>
    <property type="project" value="UniProtKB-UniRule"/>
</dbReference>
<feature type="region of interest" description="Disordered" evidence="1">
    <location>
        <begin position="1"/>
        <end position="29"/>
    </location>
</feature>
<feature type="domain" description="BMC circularly permuted" evidence="2">
    <location>
        <begin position="35"/>
        <end position="136"/>
    </location>
</feature>
<accession>B6VJJ4</accession>
<evidence type="ECO:0000256" key="1">
    <source>
        <dbReference type="SAM" id="MobiDB-lite"/>
    </source>
</evidence>
<dbReference type="PROSITE" id="PS51931">
    <property type="entry name" value="BMC_CP"/>
    <property type="match status" value="1"/>
</dbReference>
<dbReference type="Gene3D" id="3.30.70.1710">
    <property type="match status" value="2"/>
</dbReference>
<dbReference type="InterPro" id="IPR037233">
    <property type="entry name" value="CcmK-like_sf"/>
</dbReference>
<dbReference type="AlphaFoldDB" id="B6VJJ4"/>
<dbReference type="CDD" id="cd07052">
    <property type="entry name" value="BMC_like_1_repeat2"/>
    <property type="match status" value="1"/>
</dbReference>
<dbReference type="CDD" id="cd07051">
    <property type="entry name" value="BMC_like_1_repeat1"/>
    <property type="match status" value="1"/>
</dbReference>
<feature type="compositionally biased region" description="Low complexity" evidence="1">
    <location>
        <begin position="1"/>
        <end position="23"/>
    </location>
</feature>
<evidence type="ECO:0000259" key="2">
    <source>
        <dbReference type="PROSITE" id="PS51931"/>
    </source>
</evidence>
<name>B6VJJ4_9NOCA</name>